<accession>A0AAW2FGW0</accession>
<evidence type="ECO:0000256" key="1">
    <source>
        <dbReference type="SAM" id="MobiDB-lite"/>
    </source>
</evidence>
<sequence length="108" mass="12334">MTSFSFQSKIVHRLISGRLRFSDDRRRRGARGEEKHQNMLEVNCKKVCICEDPEEDHLDIPRNLRGGAGPGRASGTGRATYRQQQNSTTLLTLMQFGESHAFYYMVQG</sequence>
<evidence type="ECO:0000313" key="3">
    <source>
        <dbReference type="Proteomes" id="UP001430953"/>
    </source>
</evidence>
<dbReference type="EMBL" id="JADYXP020000011">
    <property type="protein sequence ID" value="KAL0113849.1"/>
    <property type="molecule type" value="Genomic_DNA"/>
</dbReference>
<feature type="region of interest" description="Disordered" evidence="1">
    <location>
        <begin position="61"/>
        <end position="83"/>
    </location>
</feature>
<gene>
    <name evidence="2" type="ORF">PUN28_011289</name>
</gene>
<name>A0AAW2FGW0_9HYME</name>
<evidence type="ECO:0000313" key="2">
    <source>
        <dbReference type="EMBL" id="KAL0113849.1"/>
    </source>
</evidence>
<dbReference type="AlphaFoldDB" id="A0AAW2FGW0"/>
<reference evidence="2 3" key="1">
    <citation type="submission" date="2023-03" db="EMBL/GenBank/DDBJ databases">
        <title>High recombination rates correlate with genetic variation in Cardiocondyla obscurior ants.</title>
        <authorList>
            <person name="Errbii M."/>
        </authorList>
    </citation>
    <scope>NUCLEOTIDE SEQUENCE [LARGE SCALE GENOMIC DNA]</scope>
    <source>
        <strain evidence="2">Alpha-2009</strain>
        <tissue evidence="2">Whole body</tissue>
    </source>
</reference>
<protein>
    <submittedName>
        <fullName evidence="2">Uncharacterized protein</fullName>
    </submittedName>
</protein>
<keyword evidence="3" id="KW-1185">Reference proteome</keyword>
<comment type="caution">
    <text evidence="2">The sequence shown here is derived from an EMBL/GenBank/DDBJ whole genome shotgun (WGS) entry which is preliminary data.</text>
</comment>
<organism evidence="2 3">
    <name type="scientific">Cardiocondyla obscurior</name>
    <dbReference type="NCBI Taxonomy" id="286306"/>
    <lineage>
        <taxon>Eukaryota</taxon>
        <taxon>Metazoa</taxon>
        <taxon>Ecdysozoa</taxon>
        <taxon>Arthropoda</taxon>
        <taxon>Hexapoda</taxon>
        <taxon>Insecta</taxon>
        <taxon>Pterygota</taxon>
        <taxon>Neoptera</taxon>
        <taxon>Endopterygota</taxon>
        <taxon>Hymenoptera</taxon>
        <taxon>Apocrita</taxon>
        <taxon>Aculeata</taxon>
        <taxon>Formicoidea</taxon>
        <taxon>Formicidae</taxon>
        <taxon>Myrmicinae</taxon>
        <taxon>Cardiocondyla</taxon>
    </lineage>
</organism>
<proteinExistence type="predicted"/>
<dbReference type="Proteomes" id="UP001430953">
    <property type="component" value="Unassembled WGS sequence"/>
</dbReference>